<evidence type="ECO:0000313" key="2">
    <source>
        <dbReference type="Proteomes" id="UP001055811"/>
    </source>
</evidence>
<organism evidence="1 2">
    <name type="scientific">Cichorium intybus</name>
    <name type="common">Chicory</name>
    <dbReference type="NCBI Taxonomy" id="13427"/>
    <lineage>
        <taxon>Eukaryota</taxon>
        <taxon>Viridiplantae</taxon>
        <taxon>Streptophyta</taxon>
        <taxon>Embryophyta</taxon>
        <taxon>Tracheophyta</taxon>
        <taxon>Spermatophyta</taxon>
        <taxon>Magnoliopsida</taxon>
        <taxon>eudicotyledons</taxon>
        <taxon>Gunneridae</taxon>
        <taxon>Pentapetalae</taxon>
        <taxon>asterids</taxon>
        <taxon>campanulids</taxon>
        <taxon>Asterales</taxon>
        <taxon>Asteraceae</taxon>
        <taxon>Cichorioideae</taxon>
        <taxon>Cichorieae</taxon>
        <taxon>Cichoriinae</taxon>
        <taxon>Cichorium</taxon>
    </lineage>
</organism>
<protein>
    <submittedName>
        <fullName evidence="1">Uncharacterized protein</fullName>
    </submittedName>
</protein>
<gene>
    <name evidence="1" type="ORF">L2E82_17615</name>
</gene>
<sequence>MLLYFRCCSNFVSPVYNLRFLHVQTRFMLKVRLPRFACSSSIPLSFGYPNFSSMCLQLWSSVQSRITKFSVSSNSPTSVHIEAQFPQARFLLTLGSSHIQCPSHLQCSPNSVLSTSVHIEVLYYSTSVLQFSSFSVSSKFSDVQLNFGST</sequence>
<keyword evidence="2" id="KW-1185">Reference proteome</keyword>
<name>A0ACB9F8R1_CICIN</name>
<proteinExistence type="predicted"/>
<accession>A0ACB9F8R1</accession>
<dbReference type="EMBL" id="CM042011">
    <property type="protein sequence ID" value="KAI3767479.1"/>
    <property type="molecule type" value="Genomic_DNA"/>
</dbReference>
<evidence type="ECO:0000313" key="1">
    <source>
        <dbReference type="EMBL" id="KAI3767479.1"/>
    </source>
</evidence>
<reference evidence="2" key="1">
    <citation type="journal article" date="2022" name="Mol. Ecol. Resour.">
        <title>The genomes of chicory, endive, great burdock and yacon provide insights into Asteraceae palaeo-polyploidization history and plant inulin production.</title>
        <authorList>
            <person name="Fan W."/>
            <person name="Wang S."/>
            <person name="Wang H."/>
            <person name="Wang A."/>
            <person name="Jiang F."/>
            <person name="Liu H."/>
            <person name="Zhao H."/>
            <person name="Xu D."/>
            <person name="Zhang Y."/>
        </authorList>
    </citation>
    <scope>NUCLEOTIDE SEQUENCE [LARGE SCALE GENOMIC DNA]</scope>
    <source>
        <strain evidence="2">cv. Punajuju</strain>
    </source>
</reference>
<dbReference type="Proteomes" id="UP001055811">
    <property type="component" value="Linkage Group LG03"/>
</dbReference>
<reference evidence="1 2" key="2">
    <citation type="journal article" date="2022" name="Mol. Ecol. Resour.">
        <title>The genomes of chicory, endive, great burdock and yacon provide insights into Asteraceae paleo-polyploidization history and plant inulin production.</title>
        <authorList>
            <person name="Fan W."/>
            <person name="Wang S."/>
            <person name="Wang H."/>
            <person name="Wang A."/>
            <person name="Jiang F."/>
            <person name="Liu H."/>
            <person name="Zhao H."/>
            <person name="Xu D."/>
            <person name="Zhang Y."/>
        </authorList>
    </citation>
    <scope>NUCLEOTIDE SEQUENCE [LARGE SCALE GENOMIC DNA]</scope>
    <source>
        <strain evidence="2">cv. Punajuju</strain>
        <tissue evidence="1">Leaves</tissue>
    </source>
</reference>
<comment type="caution">
    <text evidence="1">The sequence shown here is derived from an EMBL/GenBank/DDBJ whole genome shotgun (WGS) entry which is preliminary data.</text>
</comment>